<feature type="region of interest" description="Disordered" evidence="5">
    <location>
        <begin position="1"/>
        <end position="45"/>
    </location>
</feature>
<dbReference type="Gene3D" id="1.20.1440.180">
    <property type="entry name" value="KEN domain"/>
    <property type="match status" value="1"/>
</dbReference>
<evidence type="ECO:0000256" key="5">
    <source>
        <dbReference type="SAM" id="MobiDB-lite"/>
    </source>
</evidence>
<feature type="compositionally biased region" description="Polar residues" evidence="5">
    <location>
        <begin position="906"/>
        <end position="921"/>
    </location>
</feature>
<dbReference type="PANTHER" id="PTHR13954">
    <property type="entry name" value="IRE1-RELATED"/>
    <property type="match status" value="1"/>
</dbReference>
<dbReference type="InterPro" id="IPR010513">
    <property type="entry name" value="KEN_dom"/>
</dbReference>
<dbReference type="SUPFAM" id="SSF56112">
    <property type="entry name" value="Protein kinase-like (PK-like)"/>
    <property type="match status" value="1"/>
</dbReference>
<dbReference type="Pfam" id="PF12796">
    <property type="entry name" value="Ank_2"/>
    <property type="match status" value="1"/>
</dbReference>
<dbReference type="InterPro" id="IPR000719">
    <property type="entry name" value="Prot_kinase_dom"/>
</dbReference>
<sequence length="1661" mass="187170">MKSGGIRRLRKQKETKKGKQMGKTQTSNGSANGKEETSQEKQTKSTLFDASLEALDQLFRESSAEDILKLGPRPELLGMTPLAMAASVGNVEAVTKLLAADADVNEKSNLDATALMQVTRSKNLDIAELLLKSGASLTQTNVDGDNAFMLAVSTGDAKLINMMWPYKDNLDINHHNRMGNTALHLAAEKKWDTCIQFLLQNGSDVNKQNNVGWTPLFTAATLGDLRTVERISNAGSDLLIEDTEGNTALCRAILEEKEDVADFISKRLTDLEKAEYCNSRVDRLLEPDEVTANGITQYYDEVLYPVLLHLCKYDHLRSALKSSRLIQHLVSIAYRYIENSQVVALSCFICTMLMFRYSSGTDERFVGQFQAASGPDFILHALSIYDSFTGGLIAETEVTTNCFLSILPLTESSKGQAWIKQNSLRLSTYIEIAKNMNLFSNHSMDEGCKFKFKMMWKQFITQYESAIRGHREHNLVNLLEEEEREKILKDKKRDRRKMKKLNKKQTAQEEMEDKSLSGSCSSEMSIDSSFDENNHSKLNPPTEEPPSEGGSPEKCDNLETESEYNCNVINANDIDIQISLPTFPEDEDKRSEWVKVSSTKKLITTKTVAPKPQLQTKTTKPDHPKQLDKPQTKPDKPPCVEKKKTVDSPKSWADIAKGYTTVSTPDSSPIIKISQPALEPFATIVKHGLAPLKPGSPDQIKPTSPIGHSTPVKQNESIVESLKVESSEYYQDFPSLNGQEVESIWGPCTMELNQPKFAKTTDNPEYVPKGLWKETSPADTSFGAQLDKELAEESSVPPGFEKQPQQEVVDWWDGMGTLQMTPPPFQPSYVYPENQIAVPPEPPVPVPQPPVPVPQPPVSVPQLPVSVPPDVFSTQHNMPNLLFNPSHNGRSLNQVSMNPIVHQQPINMFPNQPISPPNTSSQHKDENPCHPKPNTDNLPLSNDNLPMSGGVVNSIMLNDGTILNFNMPNNFNLYPNINQQFPPANGPAHLNDQPRDFVYNPIQTPVNYASATMMDPQANIYMGNQNIPARSINPYEGVTPPPMYPWPDRKQEYDDYMEQMWNSAMLLPSVFQLPGYLRESVMPGQCPSDTVLYPASLRDDEQRDPETSSDYSTQSSENTDSFPSFHDGKDLLSSNFLFEELTKEQIRQQSKKLSSNSSGKDNVYLSDLDYYRSLYGLMKEDARSTAEEERSSPVPEWATEPHNPDYEIQTVPFLEDECDLADFRRDEAVSSSPPQPNLVSRRWKSKLEEIKSLPATMRRHVGNIVMPVQSANYNINLNGNSVVLGYMKNGAEIAVKVIESKQSRLNHQLIDKLNSPSMKHHFLLKYLTIERSGNKLYLASELCDYTLEEYIHIVGLSHQHDPLSANKLSWQLLKGLNYLHTELGIIHGNMKPQNIFVDFDGKLCLGGYGVDKLHRLNRMSTKPCKRADERLWKASECLSDNEDIEPTTYSDVQVCGMLIYYILTGGKHPYGENPYEIEVNICQNWGQMMFISEEANDLTSAMLFSDITARPTIEQCLGHPFFWSDEKRFRLILIAGSDVLKEMKTGMAVTGTGSTTMIDFLNVVPTDDVSEDWMSDLDPVVLKDMRSFRQYKNTLAELVLFLYNCCLHFDKMSPSAREVMDDPCRYFLAKFPHLFMAVYRAIKVSDRTNRTCYKPFYLYCC</sequence>
<feature type="compositionally biased region" description="Basic residues" evidence="5">
    <location>
        <begin position="490"/>
        <end position="503"/>
    </location>
</feature>
<proteinExistence type="predicted"/>
<feature type="compositionally biased region" description="Polar residues" evidence="5">
    <location>
        <begin position="1108"/>
        <end position="1122"/>
    </location>
</feature>
<dbReference type="InterPro" id="IPR045133">
    <property type="entry name" value="IRE1/2-like"/>
</dbReference>
<dbReference type="PANTHER" id="PTHR13954:SF6">
    <property type="entry name" value="NON-SPECIFIC SERINE_THREONINE PROTEIN KINASE"/>
    <property type="match status" value="1"/>
</dbReference>
<dbReference type="EMBL" id="JAZGQO010000011">
    <property type="protein sequence ID" value="KAK6174411.1"/>
    <property type="molecule type" value="Genomic_DNA"/>
</dbReference>
<feature type="compositionally biased region" description="Polar residues" evidence="5">
    <location>
        <begin position="516"/>
        <end position="528"/>
    </location>
</feature>
<organism evidence="8 9">
    <name type="scientific">Patella caerulea</name>
    <name type="common">Rayed Mediterranean limpet</name>
    <dbReference type="NCBI Taxonomy" id="87958"/>
    <lineage>
        <taxon>Eukaryota</taxon>
        <taxon>Metazoa</taxon>
        <taxon>Spiralia</taxon>
        <taxon>Lophotrochozoa</taxon>
        <taxon>Mollusca</taxon>
        <taxon>Gastropoda</taxon>
        <taxon>Patellogastropoda</taxon>
        <taxon>Patelloidea</taxon>
        <taxon>Patellidae</taxon>
        <taxon>Patella</taxon>
    </lineage>
</organism>
<feature type="region of interest" description="Disordered" evidence="5">
    <location>
        <begin position="605"/>
        <end position="647"/>
    </location>
</feature>
<dbReference type="GO" id="GO:0070059">
    <property type="term" value="P:intrinsic apoptotic signaling pathway in response to endoplasmic reticulum stress"/>
    <property type="evidence" value="ECO:0007669"/>
    <property type="project" value="TreeGrafter"/>
</dbReference>
<keyword evidence="4" id="KW-0040">ANK repeat</keyword>
<keyword evidence="9" id="KW-1185">Reference proteome</keyword>
<evidence type="ECO:0000256" key="1">
    <source>
        <dbReference type="ARBA" id="ARBA00022729"/>
    </source>
</evidence>
<dbReference type="InterPro" id="IPR038357">
    <property type="entry name" value="KEN_sf"/>
</dbReference>
<gene>
    <name evidence="8" type="ORF">SNE40_017694</name>
</gene>
<feature type="compositionally biased region" description="Basic and acidic residues" evidence="5">
    <location>
        <begin position="33"/>
        <end position="43"/>
    </location>
</feature>
<reference evidence="8 9" key="1">
    <citation type="submission" date="2024-01" db="EMBL/GenBank/DDBJ databases">
        <title>The genome of the rayed Mediterranean limpet Patella caerulea (Linnaeus, 1758).</title>
        <authorList>
            <person name="Anh-Thu Weber A."/>
            <person name="Halstead-Nussloch G."/>
        </authorList>
    </citation>
    <scope>NUCLEOTIDE SEQUENCE [LARGE SCALE GENOMIC DNA]</scope>
    <source>
        <strain evidence="8">AATW-2023a</strain>
        <tissue evidence="8">Whole specimen</tissue>
    </source>
</reference>
<dbReference type="GO" id="GO:0004521">
    <property type="term" value="F:RNA endonuclease activity"/>
    <property type="evidence" value="ECO:0007669"/>
    <property type="project" value="InterPro"/>
</dbReference>
<dbReference type="GO" id="GO:0006397">
    <property type="term" value="P:mRNA processing"/>
    <property type="evidence" value="ECO:0007669"/>
    <property type="project" value="InterPro"/>
</dbReference>
<evidence type="ECO:0000313" key="8">
    <source>
        <dbReference type="EMBL" id="KAK6174411.1"/>
    </source>
</evidence>
<dbReference type="GO" id="GO:0051082">
    <property type="term" value="F:unfolded protein binding"/>
    <property type="evidence" value="ECO:0007669"/>
    <property type="project" value="TreeGrafter"/>
</dbReference>
<feature type="compositionally biased region" description="Basic and acidic residues" evidence="5">
    <location>
        <begin position="619"/>
        <end position="647"/>
    </location>
</feature>
<comment type="caution">
    <text evidence="8">The sequence shown here is derived from an EMBL/GenBank/DDBJ whole genome shotgun (WGS) entry which is preliminary data.</text>
</comment>
<dbReference type="Pfam" id="PF00069">
    <property type="entry name" value="Pkinase"/>
    <property type="match status" value="1"/>
</dbReference>
<dbReference type="SMART" id="SM00248">
    <property type="entry name" value="ANK"/>
    <property type="match status" value="6"/>
</dbReference>
<dbReference type="Pfam" id="PF06479">
    <property type="entry name" value="Ribonuc_2-5A"/>
    <property type="match status" value="1"/>
</dbReference>
<dbReference type="Pfam" id="PF00023">
    <property type="entry name" value="Ank"/>
    <property type="match status" value="1"/>
</dbReference>
<dbReference type="GO" id="GO:0004674">
    <property type="term" value="F:protein serine/threonine kinase activity"/>
    <property type="evidence" value="ECO:0007669"/>
    <property type="project" value="InterPro"/>
</dbReference>
<dbReference type="InterPro" id="IPR002110">
    <property type="entry name" value="Ankyrin_rpt"/>
</dbReference>
<accession>A0AAN8JEP9</accession>
<dbReference type="Gene3D" id="1.25.40.20">
    <property type="entry name" value="Ankyrin repeat-containing domain"/>
    <property type="match status" value="2"/>
</dbReference>
<dbReference type="SMART" id="SM00220">
    <property type="entry name" value="S_TKc"/>
    <property type="match status" value="1"/>
</dbReference>
<dbReference type="Proteomes" id="UP001347796">
    <property type="component" value="Unassembled WGS sequence"/>
</dbReference>
<keyword evidence="2" id="KW-0547">Nucleotide-binding</keyword>
<dbReference type="SUPFAM" id="SSF48403">
    <property type="entry name" value="Ankyrin repeat"/>
    <property type="match status" value="1"/>
</dbReference>
<dbReference type="PROSITE" id="PS50088">
    <property type="entry name" value="ANK_REPEAT"/>
    <property type="match status" value="3"/>
</dbReference>
<evidence type="ECO:0000259" key="6">
    <source>
        <dbReference type="PROSITE" id="PS50011"/>
    </source>
</evidence>
<evidence type="ECO:0000313" key="9">
    <source>
        <dbReference type="Proteomes" id="UP001347796"/>
    </source>
</evidence>
<feature type="repeat" description="ANK" evidence="4">
    <location>
        <begin position="77"/>
        <end position="109"/>
    </location>
</feature>
<dbReference type="GO" id="GO:0036498">
    <property type="term" value="P:IRE1-mediated unfolded protein response"/>
    <property type="evidence" value="ECO:0007669"/>
    <property type="project" value="TreeGrafter"/>
</dbReference>
<evidence type="ECO:0000256" key="4">
    <source>
        <dbReference type="PROSITE-ProRule" id="PRU00023"/>
    </source>
</evidence>
<keyword evidence="3" id="KW-0067">ATP-binding</keyword>
<keyword evidence="1" id="KW-0732">Signal</keyword>
<feature type="compositionally biased region" description="Polar residues" evidence="5">
    <location>
        <begin position="605"/>
        <end position="618"/>
    </location>
</feature>
<feature type="compositionally biased region" description="Basic residues" evidence="5">
    <location>
        <begin position="1"/>
        <end position="20"/>
    </location>
</feature>
<feature type="domain" description="Protein kinase" evidence="6">
    <location>
        <begin position="1250"/>
        <end position="1522"/>
    </location>
</feature>
<evidence type="ECO:0000259" key="7">
    <source>
        <dbReference type="PROSITE" id="PS51392"/>
    </source>
</evidence>
<dbReference type="GO" id="GO:1990604">
    <property type="term" value="C:IRE1-TRAF2-ASK1 complex"/>
    <property type="evidence" value="ECO:0007669"/>
    <property type="project" value="TreeGrafter"/>
</dbReference>
<evidence type="ECO:0000256" key="3">
    <source>
        <dbReference type="ARBA" id="ARBA00022840"/>
    </source>
</evidence>
<dbReference type="InterPro" id="IPR036770">
    <property type="entry name" value="Ankyrin_rpt-contain_sf"/>
</dbReference>
<feature type="repeat" description="ANK" evidence="4">
    <location>
        <begin position="211"/>
        <end position="243"/>
    </location>
</feature>
<dbReference type="GO" id="GO:0005524">
    <property type="term" value="F:ATP binding"/>
    <property type="evidence" value="ECO:0007669"/>
    <property type="project" value="UniProtKB-KW"/>
</dbReference>
<dbReference type="InterPro" id="IPR011009">
    <property type="entry name" value="Kinase-like_dom_sf"/>
</dbReference>
<dbReference type="PROSITE" id="PS50297">
    <property type="entry name" value="ANK_REP_REGION"/>
    <property type="match status" value="2"/>
</dbReference>
<protein>
    <submittedName>
        <fullName evidence="8">Uncharacterized protein</fullName>
    </submittedName>
</protein>
<feature type="repeat" description="ANK" evidence="4">
    <location>
        <begin position="178"/>
        <end position="210"/>
    </location>
</feature>
<evidence type="ECO:0000256" key="2">
    <source>
        <dbReference type="ARBA" id="ARBA00022741"/>
    </source>
</evidence>
<feature type="compositionally biased region" description="Basic and acidic residues" evidence="5">
    <location>
        <begin position="1182"/>
        <end position="1191"/>
    </location>
</feature>
<feature type="region of interest" description="Disordered" evidence="5">
    <location>
        <begin position="490"/>
        <end position="558"/>
    </location>
</feature>
<feature type="region of interest" description="Disordered" evidence="5">
    <location>
        <begin position="1099"/>
        <end position="1127"/>
    </location>
</feature>
<feature type="region of interest" description="Disordered" evidence="5">
    <location>
        <begin position="1182"/>
        <end position="1203"/>
    </location>
</feature>
<name>A0AAN8JEP9_PATCE</name>
<dbReference type="PROSITE" id="PS51392">
    <property type="entry name" value="KEN"/>
    <property type="match status" value="1"/>
</dbReference>
<feature type="region of interest" description="Disordered" evidence="5">
    <location>
        <begin position="906"/>
        <end position="939"/>
    </location>
</feature>
<dbReference type="Gene3D" id="1.10.510.10">
    <property type="entry name" value="Transferase(Phosphotransferase) domain 1"/>
    <property type="match status" value="1"/>
</dbReference>
<dbReference type="PROSITE" id="PS50011">
    <property type="entry name" value="PROTEIN_KINASE_DOM"/>
    <property type="match status" value="1"/>
</dbReference>
<feature type="domain" description="KEN" evidence="7">
    <location>
        <begin position="1525"/>
        <end position="1659"/>
    </location>
</feature>